<dbReference type="Gene3D" id="1.10.246.120">
    <property type="match status" value="1"/>
</dbReference>
<dbReference type="GeneID" id="92381357"/>
<dbReference type="GO" id="GO:0005085">
    <property type="term" value="F:guanyl-nucleotide exchange factor activity"/>
    <property type="evidence" value="ECO:0007669"/>
    <property type="project" value="InterPro"/>
</dbReference>
<dbReference type="SUPFAM" id="SSF109993">
    <property type="entry name" value="VPS9 domain"/>
    <property type="match status" value="1"/>
</dbReference>
<name>A0A1G4I889_TRYEQ</name>
<feature type="region of interest" description="Disordered" evidence="1">
    <location>
        <begin position="187"/>
        <end position="209"/>
    </location>
</feature>
<dbReference type="Proteomes" id="UP000195570">
    <property type="component" value="Unassembled WGS sequence"/>
</dbReference>
<evidence type="ECO:0000256" key="1">
    <source>
        <dbReference type="SAM" id="MobiDB-lite"/>
    </source>
</evidence>
<dbReference type="PROSITE" id="PS51205">
    <property type="entry name" value="VPS9"/>
    <property type="match status" value="1"/>
</dbReference>
<dbReference type="AlphaFoldDB" id="A0A1G4I889"/>
<dbReference type="InterPro" id="IPR037191">
    <property type="entry name" value="VPS9_dom_sf"/>
</dbReference>
<keyword evidence="4" id="KW-1185">Reference proteome</keyword>
<proteinExistence type="predicted"/>
<dbReference type="GO" id="GO:0030139">
    <property type="term" value="C:endocytic vesicle"/>
    <property type="evidence" value="ECO:0007669"/>
    <property type="project" value="TreeGrafter"/>
</dbReference>
<evidence type="ECO:0000313" key="3">
    <source>
        <dbReference type="EMBL" id="SCU67996.1"/>
    </source>
</evidence>
<accession>A0A1G4I889</accession>
<dbReference type="GO" id="GO:0016192">
    <property type="term" value="P:vesicle-mediated transport"/>
    <property type="evidence" value="ECO:0007669"/>
    <property type="project" value="InterPro"/>
</dbReference>
<dbReference type="SMART" id="SM00167">
    <property type="entry name" value="VPS9"/>
    <property type="match status" value="1"/>
</dbReference>
<dbReference type="Pfam" id="PF02204">
    <property type="entry name" value="VPS9"/>
    <property type="match status" value="1"/>
</dbReference>
<sequence>MNSAASEEQTNVFLMAIRPGGILYPQLQCAPMEVLCCPRQSSLVETGFAPYLSLPAPVENSVVTLSINETTFHLTSTQQEKVSQVLREEFLVYHTLRFASVASSSFVTGRGHKGEFSSDLKSIARFGRIGACAVIGDSITVQLQQREERTLPDGGVNVFILEEPFMDASERQNSIAALKRAVGCSDDGSPQNALGSSGGASPSGPMQGREWRYTREAIESYRRGVSKETDERFAEFQQLMKKPMCFPIVKTLSGFLEAVDKRDSLQIKSSHVTHAITLCMNQCRQIPLLLDDWEKLRIIEEGLEKHIMTKLFKRTFGVCPEEQKCEAELSEKLHRLSKSVRAQDLEALEEVESHSCWEQAMYELDAMNFFKSPRGKFLCSLRAYQQLTEIVRDTVAEIKKARGKNPNKALDADDFGANEFLPCFLLLVLRACPRNFYLNVQYVKNFHSPDRMTPEESYCLATLESAVSFWQSYSNASTGTVTPACAVPAAPAPVSSAPVPVVEPQLQPQANFLDSLFTSPASSIIIPTSGPVDLSSSYNFDDFFNGGGGTVLTPPKKENKINVTKLLLDDKKAFDDLSVAELRAVVEEARSLLAEKRNARS</sequence>
<dbReference type="RefSeq" id="XP_067079240.1">
    <property type="nucleotide sequence ID" value="XM_067223139.1"/>
</dbReference>
<dbReference type="PANTHER" id="PTHR23101">
    <property type="entry name" value="RAB GDP/GTP EXCHANGE FACTOR"/>
    <property type="match status" value="1"/>
</dbReference>
<dbReference type="PANTHER" id="PTHR23101:SF25">
    <property type="entry name" value="GTPASE-ACTIVATING PROTEIN AND VPS9 DOMAIN-CONTAINING PROTEIN 1"/>
    <property type="match status" value="1"/>
</dbReference>
<gene>
    <name evidence="3" type="ORF">TEOVI_000742300</name>
</gene>
<organism evidence="3 4">
    <name type="scientific">Trypanosoma equiperdum</name>
    <dbReference type="NCBI Taxonomy" id="5694"/>
    <lineage>
        <taxon>Eukaryota</taxon>
        <taxon>Discoba</taxon>
        <taxon>Euglenozoa</taxon>
        <taxon>Kinetoplastea</taxon>
        <taxon>Metakinetoplastina</taxon>
        <taxon>Trypanosomatida</taxon>
        <taxon>Trypanosomatidae</taxon>
        <taxon>Trypanosoma</taxon>
    </lineage>
</organism>
<dbReference type="EMBL" id="CZPT02000861">
    <property type="protein sequence ID" value="SCU67996.1"/>
    <property type="molecule type" value="Genomic_DNA"/>
</dbReference>
<evidence type="ECO:0000259" key="2">
    <source>
        <dbReference type="PROSITE" id="PS51205"/>
    </source>
</evidence>
<reference evidence="3" key="1">
    <citation type="submission" date="2016-09" db="EMBL/GenBank/DDBJ databases">
        <authorList>
            <person name="Hebert L."/>
            <person name="Moumen B."/>
        </authorList>
    </citation>
    <scope>NUCLEOTIDE SEQUENCE [LARGE SCALE GENOMIC DNA]</scope>
    <source>
        <strain evidence="3">OVI</strain>
    </source>
</reference>
<comment type="caution">
    <text evidence="3">The sequence shown here is derived from an EMBL/GenBank/DDBJ whole genome shotgun (WGS) entry which is preliminary data.</text>
</comment>
<dbReference type="InterPro" id="IPR045046">
    <property type="entry name" value="Vps9-like"/>
</dbReference>
<dbReference type="GO" id="GO:0031267">
    <property type="term" value="F:small GTPase binding"/>
    <property type="evidence" value="ECO:0007669"/>
    <property type="project" value="TreeGrafter"/>
</dbReference>
<evidence type="ECO:0000313" key="4">
    <source>
        <dbReference type="Proteomes" id="UP000195570"/>
    </source>
</evidence>
<protein>
    <submittedName>
        <fullName evidence="3">Vacuolar sorting protein 9 (VPS9) domain containing protein, putative</fullName>
    </submittedName>
</protein>
<dbReference type="VEuPathDB" id="TriTrypDB:TEOVI_000742300"/>
<dbReference type="InterPro" id="IPR003123">
    <property type="entry name" value="VPS9"/>
</dbReference>
<feature type="domain" description="VPS9" evidence="2">
    <location>
        <begin position="323"/>
        <end position="479"/>
    </location>
</feature>
<dbReference type="GO" id="GO:0005829">
    <property type="term" value="C:cytosol"/>
    <property type="evidence" value="ECO:0007669"/>
    <property type="project" value="TreeGrafter"/>
</dbReference>
<dbReference type="Gene3D" id="1.20.1050.80">
    <property type="entry name" value="VPS9 domain"/>
    <property type="match status" value="1"/>
</dbReference>